<keyword evidence="2" id="KW-1185">Reference proteome</keyword>
<reference evidence="1" key="1">
    <citation type="submission" date="2021-03" db="EMBL/GenBank/DDBJ databases">
        <title>Draft genome sequence of rust myrtle Austropuccinia psidii MF-1, a brazilian biotype.</title>
        <authorList>
            <person name="Quecine M.C."/>
            <person name="Pachon D.M.R."/>
            <person name="Bonatelli M.L."/>
            <person name="Correr F.H."/>
            <person name="Franceschini L.M."/>
            <person name="Leite T.F."/>
            <person name="Margarido G.R.A."/>
            <person name="Almeida C.A."/>
            <person name="Ferrarezi J.A."/>
            <person name="Labate C.A."/>
        </authorList>
    </citation>
    <scope>NUCLEOTIDE SEQUENCE</scope>
    <source>
        <strain evidence="1">MF-1</strain>
    </source>
</reference>
<organism evidence="1 2">
    <name type="scientific">Austropuccinia psidii MF-1</name>
    <dbReference type="NCBI Taxonomy" id="1389203"/>
    <lineage>
        <taxon>Eukaryota</taxon>
        <taxon>Fungi</taxon>
        <taxon>Dikarya</taxon>
        <taxon>Basidiomycota</taxon>
        <taxon>Pucciniomycotina</taxon>
        <taxon>Pucciniomycetes</taxon>
        <taxon>Pucciniales</taxon>
        <taxon>Sphaerophragmiaceae</taxon>
        <taxon>Austropuccinia</taxon>
    </lineage>
</organism>
<sequence length="99" mass="11243">MWLPDGNVQLNQRDLIVCLLKDTDMENSCSIKSPCNSNLLNELETVDEPISITAFQQAIGSLNYLAQHTCPDILFKFNSLSRYATHPTDEHWVALKHLL</sequence>
<name>A0A9Q3CLK2_9BASI</name>
<evidence type="ECO:0000313" key="1">
    <source>
        <dbReference type="EMBL" id="MBW0485270.1"/>
    </source>
</evidence>
<evidence type="ECO:0008006" key="3">
    <source>
        <dbReference type="Google" id="ProtNLM"/>
    </source>
</evidence>
<accession>A0A9Q3CLK2</accession>
<comment type="caution">
    <text evidence="1">The sequence shown here is derived from an EMBL/GenBank/DDBJ whole genome shotgun (WGS) entry which is preliminary data.</text>
</comment>
<dbReference type="OrthoDB" id="437005at2759"/>
<evidence type="ECO:0000313" key="2">
    <source>
        <dbReference type="Proteomes" id="UP000765509"/>
    </source>
</evidence>
<proteinExistence type="predicted"/>
<dbReference type="AlphaFoldDB" id="A0A9Q3CLK2"/>
<gene>
    <name evidence="1" type="ORF">O181_024985</name>
</gene>
<dbReference type="Proteomes" id="UP000765509">
    <property type="component" value="Unassembled WGS sequence"/>
</dbReference>
<protein>
    <recommendedName>
        <fullName evidence="3">Reverse transcriptase Ty1/copia-type domain-containing protein</fullName>
    </recommendedName>
</protein>
<dbReference type="EMBL" id="AVOT02008084">
    <property type="protein sequence ID" value="MBW0485270.1"/>
    <property type="molecule type" value="Genomic_DNA"/>
</dbReference>